<dbReference type="InterPro" id="IPR050259">
    <property type="entry name" value="SDR"/>
</dbReference>
<comment type="caution">
    <text evidence="8">The sequence shown here is derived from an EMBL/GenBank/DDBJ whole genome shotgun (WGS) entry which is preliminary data.</text>
</comment>
<evidence type="ECO:0000256" key="1">
    <source>
        <dbReference type="ARBA" id="ARBA00004191"/>
    </source>
</evidence>
<dbReference type="PROSITE" id="PS00061">
    <property type="entry name" value="ADH_SHORT"/>
    <property type="match status" value="1"/>
</dbReference>
<evidence type="ECO:0000256" key="2">
    <source>
        <dbReference type="ARBA" id="ARBA00006484"/>
    </source>
</evidence>
<comment type="similarity">
    <text evidence="2">Belongs to the short-chain dehydrogenases/reductases (SDR) family.</text>
</comment>
<reference evidence="8 9" key="1">
    <citation type="submission" date="2020-01" db="EMBL/GenBank/DDBJ databases">
        <title>Investigation of new actinobacteria for the biodesulphurisation of diesel fuel.</title>
        <authorList>
            <person name="Athi Narayanan S.M."/>
        </authorList>
    </citation>
    <scope>NUCLEOTIDE SEQUENCE [LARGE SCALE GENOMIC DNA]</scope>
    <source>
        <strain evidence="8 9">213E</strain>
    </source>
</reference>
<dbReference type="PANTHER" id="PTHR42879:SF2">
    <property type="entry name" value="3-OXOACYL-[ACYL-CARRIER-PROTEIN] REDUCTASE FABG"/>
    <property type="match status" value="1"/>
</dbReference>
<dbReference type="FunFam" id="3.40.50.720:FF:000173">
    <property type="entry name" value="3-oxoacyl-[acyl-carrier protein] reductase"/>
    <property type="match status" value="1"/>
</dbReference>
<evidence type="ECO:0000256" key="3">
    <source>
        <dbReference type="ARBA" id="ARBA00022512"/>
    </source>
</evidence>
<dbReference type="AlphaFoldDB" id="A0A7K3LLU2"/>
<dbReference type="Proteomes" id="UP000466307">
    <property type="component" value="Unassembled WGS sequence"/>
</dbReference>
<dbReference type="Pfam" id="PF13561">
    <property type="entry name" value="adh_short_C2"/>
    <property type="match status" value="1"/>
</dbReference>
<proteinExistence type="inferred from homology"/>
<dbReference type="Gene3D" id="3.40.50.720">
    <property type="entry name" value="NAD(P)-binding Rossmann-like Domain"/>
    <property type="match status" value="1"/>
</dbReference>
<evidence type="ECO:0000256" key="4">
    <source>
        <dbReference type="ARBA" id="ARBA00023002"/>
    </source>
</evidence>
<comment type="subcellular location">
    <subcellularLocation>
        <location evidence="1">Secreted</location>
        <location evidence="1">Cell wall</location>
    </subcellularLocation>
</comment>
<keyword evidence="9" id="KW-1185">Reference proteome</keyword>
<keyword evidence="3" id="KW-0134">Cell wall</keyword>
<dbReference type="GO" id="GO:0004316">
    <property type="term" value="F:3-oxoacyl-[acyl-carrier-protein] reductase (NADPH) activity"/>
    <property type="evidence" value="ECO:0007669"/>
    <property type="project" value="UniProtKB-EC"/>
</dbReference>
<keyword evidence="4" id="KW-0560">Oxidoreductase</keyword>
<dbReference type="SUPFAM" id="SSF51735">
    <property type="entry name" value="NAD(P)-binding Rossmann-fold domains"/>
    <property type="match status" value="1"/>
</dbReference>
<evidence type="ECO:0000256" key="5">
    <source>
        <dbReference type="ARBA" id="ARBA00040781"/>
    </source>
</evidence>
<dbReference type="GO" id="GO:0032787">
    <property type="term" value="P:monocarboxylic acid metabolic process"/>
    <property type="evidence" value="ECO:0007669"/>
    <property type="project" value="UniProtKB-ARBA"/>
</dbReference>
<evidence type="ECO:0000259" key="7">
    <source>
        <dbReference type="SMART" id="SM00822"/>
    </source>
</evidence>
<dbReference type="InterPro" id="IPR002347">
    <property type="entry name" value="SDR_fam"/>
</dbReference>
<dbReference type="InterPro" id="IPR020904">
    <property type="entry name" value="Sc_DH/Rdtase_CS"/>
</dbReference>
<dbReference type="PRINTS" id="PR00081">
    <property type="entry name" value="GDHRDH"/>
</dbReference>
<sequence length="261" mass="26357">MTDNSSLPDGITVFGLTGRTAMVTGAGGGVGAAVAEAFAAAGAGVLVTDINKDAAAAVAERIIAKGGVAEAFALDVCDADNARDAAAAAARLGDGTVHILVNNAGVIKPAMFPKMDEAKFRAVLDTHLMGTYHCSHAVLDHLPDDGTGRIINVTSAAGLTGTIGQANYGAAKAAIVGFTKSLARELARQSVTVNAIAPLAATAMTENIRSNEKLAEKTLARIPLGRWAYPDEIAPSFVFLASGAAGYITGQVLPVDGGTVI</sequence>
<dbReference type="SMART" id="SM00822">
    <property type="entry name" value="PKS_KR"/>
    <property type="match status" value="1"/>
</dbReference>
<dbReference type="EMBL" id="JAADZU010000013">
    <property type="protein sequence ID" value="NDK89133.1"/>
    <property type="molecule type" value="Genomic_DNA"/>
</dbReference>
<evidence type="ECO:0000256" key="6">
    <source>
        <dbReference type="ARBA" id="ARBA00047400"/>
    </source>
</evidence>
<dbReference type="PANTHER" id="PTHR42879">
    <property type="entry name" value="3-OXOACYL-(ACYL-CARRIER-PROTEIN) REDUCTASE"/>
    <property type="match status" value="1"/>
</dbReference>
<comment type="catalytic activity">
    <reaction evidence="6">
        <text>a (3R)-hydroxyacyl-[ACP] + NADP(+) = a 3-oxoacyl-[ACP] + NADPH + H(+)</text>
        <dbReference type="Rhea" id="RHEA:17397"/>
        <dbReference type="Rhea" id="RHEA-COMP:9916"/>
        <dbReference type="Rhea" id="RHEA-COMP:9945"/>
        <dbReference type="ChEBI" id="CHEBI:15378"/>
        <dbReference type="ChEBI" id="CHEBI:57783"/>
        <dbReference type="ChEBI" id="CHEBI:58349"/>
        <dbReference type="ChEBI" id="CHEBI:78776"/>
        <dbReference type="ChEBI" id="CHEBI:78827"/>
        <dbReference type="EC" id="1.1.1.100"/>
    </reaction>
    <physiologicalReaction direction="right-to-left" evidence="6">
        <dbReference type="Rhea" id="RHEA:17399"/>
    </physiologicalReaction>
</comment>
<dbReference type="RefSeq" id="WP_059039818.1">
    <property type="nucleotide sequence ID" value="NZ_JAADZU010000013.1"/>
</dbReference>
<feature type="domain" description="Ketoreductase" evidence="7">
    <location>
        <begin position="19"/>
        <end position="202"/>
    </location>
</feature>
<name>A0A7K3LLU2_9ACTN</name>
<protein>
    <recommendedName>
        <fullName evidence="5">3-oxoacyl-[acyl-carrier-protein] reductase MabA</fullName>
    </recommendedName>
</protein>
<gene>
    <name evidence="8" type="ORF">GYA93_05985</name>
</gene>
<evidence type="ECO:0000313" key="9">
    <source>
        <dbReference type="Proteomes" id="UP000466307"/>
    </source>
</evidence>
<dbReference type="InterPro" id="IPR036291">
    <property type="entry name" value="NAD(P)-bd_dom_sf"/>
</dbReference>
<dbReference type="PRINTS" id="PR00080">
    <property type="entry name" value="SDRFAMILY"/>
</dbReference>
<organism evidence="8 9">
    <name type="scientific">Gordonia desulfuricans</name>
    <dbReference type="NCBI Taxonomy" id="89051"/>
    <lineage>
        <taxon>Bacteria</taxon>
        <taxon>Bacillati</taxon>
        <taxon>Actinomycetota</taxon>
        <taxon>Actinomycetes</taxon>
        <taxon>Mycobacteriales</taxon>
        <taxon>Gordoniaceae</taxon>
        <taxon>Gordonia</taxon>
    </lineage>
</organism>
<keyword evidence="3" id="KW-0964">Secreted</keyword>
<accession>A0A7K3LLU2</accession>
<dbReference type="InterPro" id="IPR057326">
    <property type="entry name" value="KR_dom"/>
</dbReference>
<evidence type="ECO:0000313" key="8">
    <source>
        <dbReference type="EMBL" id="NDK89133.1"/>
    </source>
</evidence>